<organism evidence="5 6">
    <name type="scientific">Alicyclobacillus ferrooxydans</name>
    <dbReference type="NCBI Taxonomy" id="471514"/>
    <lineage>
        <taxon>Bacteria</taxon>
        <taxon>Bacillati</taxon>
        <taxon>Bacillota</taxon>
        <taxon>Bacilli</taxon>
        <taxon>Bacillales</taxon>
        <taxon>Alicyclobacillaceae</taxon>
        <taxon>Alicyclobacillus</taxon>
    </lineage>
</organism>
<dbReference type="InterPro" id="IPR013785">
    <property type="entry name" value="Aldolase_TIM"/>
</dbReference>
<dbReference type="CDD" id="cd00408">
    <property type="entry name" value="DHDPS-like"/>
    <property type="match status" value="1"/>
</dbReference>
<dbReference type="Proteomes" id="UP000050482">
    <property type="component" value="Unassembled WGS sequence"/>
</dbReference>
<protein>
    <submittedName>
        <fullName evidence="5">Dihydrodipicolinate synthase</fullName>
    </submittedName>
</protein>
<evidence type="ECO:0000256" key="3">
    <source>
        <dbReference type="PIRSR" id="PIRSR001365-1"/>
    </source>
</evidence>
<dbReference type="PANTHER" id="PTHR12128:SF19">
    <property type="entry name" value="5-DEHYDRO-4-DEOXYGLUCARATE DEHYDRATASE 2-RELATED"/>
    <property type="match status" value="1"/>
</dbReference>
<reference evidence="5 6" key="1">
    <citation type="submission" date="2015-09" db="EMBL/GenBank/DDBJ databases">
        <title>Draft genome sequence of Alicyclobacillus ferrooxydans DSM 22381.</title>
        <authorList>
            <person name="Hemp J."/>
        </authorList>
    </citation>
    <scope>NUCLEOTIDE SEQUENCE [LARGE SCALE GENOMIC DNA]</scope>
    <source>
        <strain evidence="5 6">TC-34</strain>
    </source>
</reference>
<gene>
    <name evidence="5" type="ORF">AN477_21070</name>
</gene>
<dbReference type="PATRIC" id="fig|471514.4.peg.1713"/>
<feature type="active site" description="Proton donor/acceptor" evidence="3">
    <location>
        <position position="138"/>
    </location>
</feature>
<dbReference type="EMBL" id="LJCO01000096">
    <property type="protein sequence ID" value="KPV40910.1"/>
    <property type="molecule type" value="Genomic_DNA"/>
</dbReference>
<dbReference type="PANTHER" id="PTHR12128">
    <property type="entry name" value="DIHYDRODIPICOLINATE SYNTHASE"/>
    <property type="match status" value="1"/>
</dbReference>
<dbReference type="AlphaFoldDB" id="A0A0P9EEZ4"/>
<name>A0A0P9EEZ4_9BACL</name>
<keyword evidence="1 2" id="KW-0456">Lyase</keyword>
<dbReference type="Pfam" id="PF00701">
    <property type="entry name" value="DHDPS"/>
    <property type="match status" value="1"/>
</dbReference>
<feature type="binding site" evidence="4">
    <location>
        <position position="51"/>
    </location>
    <ligand>
        <name>pyruvate</name>
        <dbReference type="ChEBI" id="CHEBI:15361"/>
    </ligand>
</feature>
<proteinExistence type="inferred from homology"/>
<dbReference type="PIRSF" id="PIRSF001365">
    <property type="entry name" value="DHDPS"/>
    <property type="match status" value="1"/>
</dbReference>
<feature type="active site" description="Schiff-base intermediate with substrate" evidence="3">
    <location>
        <position position="162"/>
    </location>
</feature>
<dbReference type="GO" id="GO:0008840">
    <property type="term" value="F:4-hydroxy-tetrahydrodipicolinate synthase activity"/>
    <property type="evidence" value="ECO:0007669"/>
    <property type="project" value="TreeGrafter"/>
</dbReference>
<comment type="caution">
    <text evidence="5">The sequence shown here is derived from an EMBL/GenBank/DDBJ whole genome shotgun (WGS) entry which is preliminary data.</text>
</comment>
<evidence type="ECO:0000256" key="2">
    <source>
        <dbReference type="PIRNR" id="PIRNR001365"/>
    </source>
</evidence>
<dbReference type="Gene3D" id="3.20.20.70">
    <property type="entry name" value="Aldolase class I"/>
    <property type="match status" value="1"/>
</dbReference>
<keyword evidence="6" id="KW-1185">Reference proteome</keyword>
<dbReference type="SUPFAM" id="SSF51569">
    <property type="entry name" value="Aldolase"/>
    <property type="match status" value="1"/>
</dbReference>
<accession>A0A0P9EEZ4</accession>
<evidence type="ECO:0000256" key="1">
    <source>
        <dbReference type="ARBA" id="ARBA00023239"/>
    </source>
</evidence>
<sequence length="298" mass="32196">MNWGQALRTISAIPVTPFDRLTKEIDWAGVEANVEFLIHSGIKVVVACGNTSEFYALTLKEAKAVTERVVQVAAGRALVIAGVGYNVETAIELGRHALKVGADAVLIHQPVHPYVTDDGLESYYETVMEGIGAPSLVYFKDPAISDDVLVRISSRSELVGVKYAVNDLPRFASLVGRVPASNEVAWICGTAEKWAPFFFHAGAVGFTSGLVNVSPRLSLAMLFALQNNQMETVWKIWSQVVPFENLRAKHANGYNVLVVKEAMNLLGLHGGATRPPVGELAEGDALVLSNILKGWSVL</sequence>
<dbReference type="STRING" id="471514.AN477_21070"/>
<evidence type="ECO:0000313" key="5">
    <source>
        <dbReference type="EMBL" id="KPV40910.1"/>
    </source>
</evidence>
<comment type="similarity">
    <text evidence="2">Belongs to the DapA family.</text>
</comment>
<dbReference type="SMART" id="SM01130">
    <property type="entry name" value="DHDPS"/>
    <property type="match status" value="1"/>
</dbReference>
<evidence type="ECO:0000313" key="6">
    <source>
        <dbReference type="Proteomes" id="UP000050482"/>
    </source>
</evidence>
<dbReference type="OrthoDB" id="9771791at2"/>
<dbReference type="InterPro" id="IPR002220">
    <property type="entry name" value="DapA-like"/>
</dbReference>
<evidence type="ECO:0000256" key="4">
    <source>
        <dbReference type="PIRSR" id="PIRSR001365-2"/>
    </source>
</evidence>